<dbReference type="Gene3D" id="3.40.50.1220">
    <property type="entry name" value="TPP-binding domain"/>
    <property type="match status" value="1"/>
</dbReference>
<dbReference type="PANTHER" id="PTHR11085">
    <property type="entry name" value="NAD-DEPENDENT PROTEIN DEACYLASE SIRTUIN-5, MITOCHONDRIAL-RELATED"/>
    <property type="match status" value="1"/>
</dbReference>
<dbReference type="Gene3D" id="3.30.1600.10">
    <property type="entry name" value="SIR2/SIRT2 'Small Domain"/>
    <property type="match status" value="1"/>
</dbReference>
<keyword evidence="9" id="KW-1185">Reference proteome</keyword>
<evidence type="ECO:0000256" key="3">
    <source>
        <dbReference type="ARBA" id="ARBA00022679"/>
    </source>
</evidence>
<sequence length="308" mass="34361">MVPIHLSLHEPADHDRVNSTLLKKISDVLLRSKRIIFITGAGISRSSGIPDFRSPGGIYHTSKSHKIPGALLGRDVFSAHSMENSNSRSQFYCFIADLKTLADGAQPSPTHHFIDSLGTQGKILRSYTQNIDGLEKKAGLLNQDRYISSEIPSTSRSSKCVELHGNIHSVRCTLCSSKYECTAEILARFHKGDGSKCPECLTRVEQRKMYRKHPISVGMLRPDVLLYEEHNPVGEEVLKQIKQDLALHPDLLIIMGTSLRIPEVKKMVKSFAVSMKVSSGARNILSRDRDPKQSQNPPEIWIRLTTAV</sequence>
<dbReference type="AlphaFoldDB" id="A0A9P6E257"/>
<proteinExistence type="inferred from homology"/>
<dbReference type="InterPro" id="IPR003000">
    <property type="entry name" value="Sirtuin"/>
</dbReference>
<dbReference type="Pfam" id="PF02146">
    <property type="entry name" value="SIR2"/>
    <property type="match status" value="1"/>
</dbReference>
<evidence type="ECO:0000256" key="1">
    <source>
        <dbReference type="ARBA" id="ARBA00004173"/>
    </source>
</evidence>
<protein>
    <recommendedName>
        <fullName evidence="7">Deacetylase sirtuin-type domain-containing protein</fullName>
    </recommendedName>
</protein>
<dbReference type="SUPFAM" id="SSF52467">
    <property type="entry name" value="DHS-like NAD/FAD-binding domain"/>
    <property type="match status" value="1"/>
</dbReference>
<comment type="subcellular location">
    <subcellularLocation>
        <location evidence="1">Mitochondrion</location>
    </subcellularLocation>
</comment>
<feature type="binding site" evidence="6">
    <location>
        <position position="172"/>
    </location>
    <ligand>
        <name>Zn(2+)</name>
        <dbReference type="ChEBI" id="CHEBI:29105"/>
    </ligand>
</feature>
<dbReference type="InterPro" id="IPR050134">
    <property type="entry name" value="NAD-dep_sirtuin_deacylases"/>
</dbReference>
<feature type="binding site" evidence="6">
    <location>
        <position position="200"/>
    </location>
    <ligand>
        <name>Zn(2+)</name>
        <dbReference type="ChEBI" id="CHEBI:29105"/>
    </ligand>
</feature>
<dbReference type="GO" id="GO:0017136">
    <property type="term" value="F:histone deacetylase activity, NAD-dependent"/>
    <property type="evidence" value="ECO:0007669"/>
    <property type="project" value="TreeGrafter"/>
</dbReference>
<evidence type="ECO:0000256" key="2">
    <source>
        <dbReference type="ARBA" id="ARBA00006924"/>
    </source>
</evidence>
<keyword evidence="6" id="KW-0479">Metal-binding</keyword>
<organism evidence="8 9">
    <name type="scientific">Hydnum rufescens UP504</name>
    <dbReference type="NCBI Taxonomy" id="1448309"/>
    <lineage>
        <taxon>Eukaryota</taxon>
        <taxon>Fungi</taxon>
        <taxon>Dikarya</taxon>
        <taxon>Basidiomycota</taxon>
        <taxon>Agaricomycotina</taxon>
        <taxon>Agaricomycetes</taxon>
        <taxon>Cantharellales</taxon>
        <taxon>Hydnaceae</taxon>
        <taxon>Hydnum</taxon>
    </lineage>
</organism>
<dbReference type="EMBL" id="MU128911">
    <property type="protein sequence ID" value="KAF9520448.1"/>
    <property type="molecule type" value="Genomic_DNA"/>
</dbReference>
<keyword evidence="4" id="KW-0520">NAD</keyword>
<evidence type="ECO:0000313" key="8">
    <source>
        <dbReference type="EMBL" id="KAF9520448.1"/>
    </source>
</evidence>
<keyword evidence="6" id="KW-0862">Zinc</keyword>
<dbReference type="GO" id="GO:0046872">
    <property type="term" value="F:metal ion binding"/>
    <property type="evidence" value="ECO:0007669"/>
    <property type="project" value="UniProtKB-KW"/>
</dbReference>
<comment type="caution">
    <text evidence="8">The sequence shown here is derived from an EMBL/GenBank/DDBJ whole genome shotgun (WGS) entry which is preliminary data.</text>
</comment>
<dbReference type="InterPro" id="IPR029035">
    <property type="entry name" value="DHS-like_NAD/FAD-binding_dom"/>
</dbReference>
<dbReference type="OrthoDB" id="2919105at2759"/>
<evidence type="ECO:0000256" key="5">
    <source>
        <dbReference type="ARBA" id="ARBA00023128"/>
    </source>
</evidence>
<dbReference type="PANTHER" id="PTHR11085:SF8">
    <property type="entry name" value="NAD-DEPENDENT HISTONE DEACETYLASE HST3"/>
    <property type="match status" value="1"/>
</dbReference>
<evidence type="ECO:0000256" key="6">
    <source>
        <dbReference type="PROSITE-ProRule" id="PRU00236"/>
    </source>
</evidence>
<gene>
    <name evidence="8" type="ORF">BS47DRAFT_1370337</name>
</gene>
<feature type="domain" description="Deacetylase sirtuin-type" evidence="7">
    <location>
        <begin position="15"/>
        <end position="308"/>
    </location>
</feature>
<evidence type="ECO:0000313" key="9">
    <source>
        <dbReference type="Proteomes" id="UP000886523"/>
    </source>
</evidence>
<dbReference type="GO" id="GO:0005634">
    <property type="term" value="C:nucleus"/>
    <property type="evidence" value="ECO:0007669"/>
    <property type="project" value="TreeGrafter"/>
</dbReference>
<dbReference type="InterPro" id="IPR026590">
    <property type="entry name" value="Ssirtuin_cat_dom"/>
</dbReference>
<evidence type="ECO:0000259" key="7">
    <source>
        <dbReference type="PROSITE" id="PS50305"/>
    </source>
</evidence>
<keyword evidence="5" id="KW-0496">Mitochondrion</keyword>
<evidence type="ECO:0000256" key="4">
    <source>
        <dbReference type="ARBA" id="ARBA00023027"/>
    </source>
</evidence>
<dbReference type="Proteomes" id="UP000886523">
    <property type="component" value="Unassembled WGS sequence"/>
</dbReference>
<keyword evidence="3" id="KW-0808">Transferase</keyword>
<comment type="similarity">
    <text evidence="2">Belongs to the sirtuin family. Class I subfamily.</text>
</comment>
<feature type="active site" description="Proton acceptor" evidence="6">
    <location>
        <position position="164"/>
    </location>
</feature>
<feature type="binding site" evidence="6">
    <location>
        <position position="175"/>
    </location>
    <ligand>
        <name>Zn(2+)</name>
        <dbReference type="ChEBI" id="CHEBI:29105"/>
    </ligand>
</feature>
<dbReference type="GO" id="GO:0005739">
    <property type="term" value="C:mitochondrion"/>
    <property type="evidence" value="ECO:0007669"/>
    <property type="project" value="UniProtKB-SubCell"/>
</dbReference>
<dbReference type="PROSITE" id="PS50305">
    <property type="entry name" value="SIRTUIN"/>
    <property type="match status" value="1"/>
</dbReference>
<reference evidence="8" key="1">
    <citation type="journal article" date="2020" name="Nat. Commun.">
        <title>Large-scale genome sequencing of mycorrhizal fungi provides insights into the early evolution of symbiotic traits.</title>
        <authorList>
            <person name="Miyauchi S."/>
            <person name="Kiss E."/>
            <person name="Kuo A."/>
            <person name="Drula E."/>
            <person name="Kohler A."/>
            <person name="Sanchez-Garcia M."/>
            <person name="Morin E."/>
            <person name="Andreopoulos B."/>
            <person name="Barry K.W."/>
            <person name="Bonito G."/>
            <person name="Buee M."/>
            <person name="Carver A."/>
            <person name="Chen C."/>
            <person name="Cichocki N."/>
            <person name="Clum A."/>
            <person name="Culley D."/>
            <person name="Crous P.W."/>
            <person name="Fauchery L."/>
            <person name="Girlanda M."/>
            <person name="Hayes R.D."/>
            <person name="Keri Z."/>
            <person name="LaButti K."/>
            <person name="Lipzen A."/>
            <person name="Lombard V."/>
            <person name="Magnuson J."/>
            <person name="Maillard F."/>
            <person name="Murat C."/>
            <person name="Nolan M."/>
            <person name="Ohm R.A."/>
            <person name="Pangilinan J."/>
            <person name="Pereira M.F."/>
            <person name="Perotto S."/>
            <person name="Peter M."/>
            <person name="Pfister S."/>
            <person name="Riley R."/>
            <person name="Sitrit Y."/>
            <person name="Stielow J.B."/>
            <person name="Szollosi G."/>
            <person name="Zifcakova L."/>
            <person name="Stursova M."/>
            <person name="Spatafora J.W."/>
            <person name="Tedersoo L."/>
            <person name="Vaario L.M."/>
            <person name="Yamada A."/>
            <person name="Yan M."/>
            <person name="Wang P."/>
            <person name="Xu J."/>
            <person name="Bruns T."/>
            <person name="Baldrian P."/>
            <person name="Vilgalys R."/>
            <person name="Dunand C."/>
            <person name="Henrissat B."/>
            <person name="Grigoriev I.V."/>
            <person name="Hibbett D."/>
            <person name="Nagy L.G."/>
            <person name="Martin F.M."/>
        </authorList>
    </citation>
    <scope>NUCLEOTIDE SEQUENCE</scope>
    <source>
        <strain evidence="8">UP504</strain>
    </source>
</reference>
<dbReference type="InterPro" id="IPR026591">
    <property type="entry name" value="Sirtuin_cat_small_dom_sf"/>
</dbReference>
<dbReference type="GO" id="GO:0070403">
    <property type="term" value="F:NAD+ binding"/>
    <property type="evidence" value="ECO:0007669"/>
    <property type="project" value="InterPro"/>
</dbReference>
<feature type="binding site" evidence="6">
    <location>
        <position position="197"/>
    </location>
    <ligand>
        <name>Zn(2+)</name>
        <dbReference type="ChEBI" id="CHEBI:29105"/>
    </ligand>
</feature>
<name>A0A9P6E257_9AGAM</name>
<accession>A0A9P6E257</accession>